<keyword evidence="1" id="KW-0548">Nucleotidyltransferase</keyword>
<dbReference type="InterPro" id="IPR027417">
    <property type="entry name" value="P-loop_NTPase"/>
</dbReference>
<dbReference type="RefSeq" id="WP_036787254.1">
    <property type="nucleotide sequence ID" value="NZ_AVBG01000019.1"/>
</dbReference>
<dbReference type="PANTHER" id="PTHR11669:SF8">
    <property type="entry name" value="DNA POLYMERASE III SUBUNIT DELTA"/>
    <property type="match status" value="1"/>
</dbReference>
<gene>
    <name evidence="1" type="ORF">N780_09855</name>
</gene>
<keyword evidence="1" id="KW-0808">Transferase</keyword>
<dbReference type="OrthoDB" id="9810148at2"/>
<dbReference type="FunFam" id="3.40.50.300:FF:001255">
    <property type="entry name" value="DNA polymerase III subunit delta"/>
    <property type="match status" value="1"/>
</dbReference>
<dbReference type="SUPFAM" id="SSF52540">
    <property type="entry name" value="P-loop containing nucleoside triphosphate hydrolases"/>
    <property type="match status" value="1"/>
</dbReference>
<protein>
    <submittedName>
        <fullName evidence="1">DNA polymerase III subunit delta</fullName>
        <ecNumber evidence="1">2.7.7.7</ecNumber>
    </submittedName>
</protein>
<dbReference type="PANTHER" id="PTHR11669">
    <property type="entry name" value="REPLICATION FACTOR C / DNA POLYMERASE III GAMMA-TAU SUBUNIT"/>
    <property type="match status" value="1"/>
</dbReference>
<dbReference type="Proteomes" id="UP000030153">
    <property type="component" value="Unassembled WGS sequence"/>
</dbReference>
<dbReference type="GO" id="GO:0003887">
    <property type="term" value="F:DNA-directed DNA polymerase activity"/>
    <property type="evidence" value="ECO:0007669"/>
    <property type="project" value="UniProtKB-EC"/>
</dbReference>
<dbReference type="EMBL" id="AVBG01000019">
    <property type="protein sequence ID" value="KGP89931.1"/>
    <property type="molecule type" value="Genomic_DNA"/>
</dbReference>
<keyword evidence="2" id="KW-1185">Reference proteome</keyword>
<dbReference type="InterPro" id="IPR004622">
    <property type="entry name" value="DNA_pol_HolB"/>
</dbReference>
<name>A0A0A2UTW7_9BACI</name>
<dbReference type="AlphaFoldDB" id="A0A0A2UTW7"/>
<proteinExistence type="predicted"/>
<dbReference type="eggNOG" id="COG0470">
    <property type="taxonomic scope" value="Bacteria"/>
</dbReference>
<dbReference type="NCBIfam" id="NF005972">
    <property type="entry name" value="PRK08058.1"/>
    <property type="match status" value="1"/>
</dbReference>
<sequence length="328" mass="37783">MNKWADMIDIQPMVTKMLTNSIQKDRISHAYLFQGSKGTGKLAMSLLFAKSFFCRFREGVEPCQTCKDCIRIDSGNHPDVHVIQPEGQSIKKEQILHLQKEFTYTGLESNQKVYIVEDADKMTANASNRLLKFLEEPNRQTVAMLLTENGQALLDTIRSRCQIMAFQPLNTENVTKRLIEEGVSESSARLLSALTNNLEDALEMNRDDWFANARKLVIQLIEVLQEKPSEALLFVNNQWMPHFKDRDAMNQGLDLLSLWFKDLVYEHVGMESSIVFITERERIRTSSYTWSKQFATNALSHILEAKRKLISNVHPTLVMEQLTLQIQR</sequence>
<dbReference type="STRING" id="1385513.N780_09855"/>
<dbReference type="NCBIfam" id="TIGR00678">
    <property type="entry name" value="holB"/>
    <property type="match status" value="1"/>
</dbReference>
<dbReference type="EC" id="2.7.7.7" evidence="1"/>
<dbReference type="Pfam" id="PF13177">
    <property type="entry name" value="DNA_pol3_delta2"/>
    <property type="match status" value="1"/>
</dbReference>
<dbReference type="InterPro" id="IPR050238">
    <property type="entry name" value="DNA_Rep/Repair_Clamp_Loader"/>
</dbReference>
<accession>A0A0A2UTW7</accession>
<dbReference type="Gene3D" id="3.40.50.300">
    <property type="entry name" value="P-loop containing nucleotide triphosphate hydrolases"/>
    <property type="match status" value="1"/>
</dbReference>
<evidence type="ECO:0000313" key="1">
    <source>
        <dbReference type="EMBL" id="KGP89931.1"/>
    </source>
</evidence>
<dbReference type="GO" id="GO:0008408">
    <property type="term" value="F:3'-5' exonuclease activity"/>
    <property type="evidence" value="ECO:0007669"/>
    <property type="project" value="InterPro"/>
</dbReference>
<organism evidence="1 2">
    <name type="scientific">Pontibacillus chungwhensis BH030062</name>
    <dbReference type="NCBI Taxonomy" id="1385513"/>
    <lineage>
        <taxon>Bacteria</taxon>
        <taxon>Bacillati</taxon>
        <taxon>Bacillota</taxon>
        <taxon>Bacilli</taxon>
        <taxon>Bacillales</taxon>
        <taxon>Bacillaceae</taxon>
        <taxon>Pontibacillus</taxon>
    </lineage>
</organism>
<dbReference type="GO" id="GO:0006261">
    <property type="term" value="P:DNA-templated DNA replication"/>
    <property type="evidence" value="ECO:0007669"/>
    <property type="project" value="TreeGrafter"/>
</dbReference>
<comment type="caution">
    <text evidence="1">The sequence shown here is derived from an EMBL/GenBank/DDBJ whole genome shotgun (WGS) entry which is preliminary data.</text>
</comment>
<evidence type="ECO:0000313" key="2">
    <source>
        <dbReference type="Proteomes" id="UP000030153"/>
    </source>
</evidence>
<reference evidence="1 2" key="1">
    <citation type="submission" date="2013-08" db="EMBL/GenBank/DDBJ databases">
        <title>Genome of Pontibacillus chungwhensis.</title>
        <authorList>
            <person name="Wang Q."/>
            <person name="Wang G."/>
        </authorList>
    </citation>
    <scope>NUCLEOTIDE SEQUENCE [LARGE SCALE GENOMIC DNA]</scope>
    <source>
        <strain evidence="1 2">BH030062</strain>
    </source>
</reference>